<protein>
    <recommendedName>
        <fullName evidence="1">CobQ/CobB/MinD/ParA nucleotide binding domain-containing protein</fullName>
    </recommendedName>
</protein>
<dbReference type="InterPro" id="IPR002586">
    <property type="entry name" value="CobQ/CobB/MinD/ParA_Nub-bd_dom"/>
</dbReference>
<dbReference type="PANTHER" id="PTHR43384">
    <property type="entry name" value="SEPTUM SITE-DETERMINING PROTEIN MIND HOMOLOG, CHLOROPLASTIC-RELATED"/>
    <property type="match status" value="1"/>
</dbReference>
<dbReference type="EMBL" id="JADCJZ010000001">
    <property type="protein sequence ID" value="MBE5023621.1"/>
    <property type="molecule type" value="Genomic_DNA"/>
</dbReference>
<evidence type="ECO:0000313" key="3">
    <source>
        <dbReference type="Proteomes" id="UP001194273"/>
    </source>
</evidence>
<reference evidence="2 3" key="1">
    <citation type="submission" date="2020-10" db="EMBL/GenBank/DDBJ databases">
        <title>ChiBAC.</title>
        <authorList>
            <person name="Zenner C."/>
            <person name="Hitch T.C.A."/>
            <person name="Clavel T."/>
        </authorList>
    </citation>
    <scope>NUCLEOTIDE SEQUENCE [LARGE SCALE GENOMIC DNA]</scope>
    <source>
        <strain evidence="2 3">DSM 107455</strain>
    </source>
</reference>
<sequence>MSGWLAACAEKDRGAVERLVDSLDAGARVRVVEGPDELRYQVATSEPGTYEVIVGPLDESVSDVNLAAAVANDGNARRVVLAVREASGSLRSRAARAGIDLVLDLEDFDEVPVPASRPAAGGYPTETERARGAAQEVVRPGEGSRRAPVLVFCSGRGGVGKTALAAGAAAIAARWGLRVRLLDLDLSCGNACSCFGLGGGGDLACLGGGATTEALSRVFVPASPGVSLAGPCARPEMAEVAAPHAGELIERAAHECDLVVVDTSTTFSEAVAQAAQRADRLLLVSDGRQGSLSAVARMSGLAIRLGVARTRMARIENRADPRARPDLSSGRAEAGLEAARCYRVVDGGREVADYLSSGRVGELCEPGYPFADSLAATLAQLMAELGCLPECEEARRAYESPRQQRRWPLFGSRREAR</sequence>
<feature type="domain" description="CobQ/CobB/MinD/ParA nucleotide binding" evidence="1">
    <location>
        <begin position="151"/>
        <end position="203"/>
    </location>
</feature>
<accession>A0ABR9QRC6</accession>
<proteinExistence type="predicted"/>
<comment type="caution">
    <text evidence="2">The sequence shown here is derived from an EMBL/GenBank/DDBJ whole genome shotgun (WGS) entry which is preliminary data.</text>
</comment>
<dbReference type="RefSeq" id="WP_193529049.1">
    <property type="nucleotide sequence ID" value="NZ_JADCJZ010000001.1"/>
</dbReference>
<organism evidence="2 3">
    <name type="scientific">Thermophilibacter gallinarum</name>
    <dbReference type="NCBI Taxonomy" id="2779357"/>
    <lineage>
        <taxon>Bacteria</taxon>
        <taxon>Bacillati</taxon>
        <taxon>Actinomycetota</taxon>
        <taxon>Coriobacteriia</taxon>
        <taxon>Coriobacteriales</taxon>
        <taxon>Atopobiaceae</taxon>
        <taxon>Thermophilibacter</taxon>
    </lineage>
</organism>
<dbReference type="InterPro" id="IPR027417">
    <property type="entry name" value="P-loop_NTPase"/>
</dbReference>
<dbReference type="Pfam" id="PF01656">
    <property type="entry name" value="CbiA"/>
    <property type="match status" value="1"/>
</dbReference>
<keyword evidence="3" id="KW-1185">Reference proteome</keyword>
<dbReference type="SUPFAM" id="SSF52540">
    <property type="entry name" value="P-loop containing nucleoside triphosphate hydrolases"/>
    <property type="match status" value="1"/>
</dbReference>
<dbReference type="Proteomes" id="UP001194273">
    <property type="component" value="Unassembled WGS sequence"/>
</dbReference>
<dbReference type="Gene3D" id="3.40.50.300">
    <property type="entry name" value="P-loop containing nucleotide triphosphate hydrolases"/>
    <property type="match status" value="1"/>
</dbReference>
<gene>
    <name evidence="2" type="ORF">INF26_01965</name>
</gene>
<evidence type="ECO:0000259" key="1">
    <source>
        <dbReference type="Pfam" id="PF01656"/>
    </source>
</evidence>
<dbReference type="PANTHER" id="PTHR43384:SF13">
    <property type="entry name" value="SLR0110 PROTEIN"/>
    <property type="match status" value="1"/>
</dbReference>
<evidence type="ECO:0000313" key="2">
    <source>
        <dbReference type="EMBL" id="MBE5023621.1"/>
    </source>
</evidence>
<name>A0ABR9QRC6_9ACTN</name>
<dbReference type="InterPro" id="IPR050625">
    <property type="entry name" value="ParA/MinD_ATPase"/>
</dbReference>